<dbReference type="Proteomes" id="UP000034778">
    <property type="component" value="Unassembled WGS sequence"/>
</dbReference>
<evidence type="ECO:0000313" key="1">
    <source>
        <dbReference type="EMBL" id="KKP44773.1"/>
    </source>
</evidence>
<dbReference type="AlphaFoldDB" id="A0A0F9ZKM0"/>
<sequence length="209" mass="24811">MNNDKIEPVSKLDKKESRLGVNWRNKWINFCSVNFTEDGSFIFSSKFHNNKEPIEVGTSRLVGQTLVNHKKEQNHIISNGCHISLHPEKQVMHFRENFPGKILYTRKFHWYPVDTPFNLLYLYSPPLDTCLADKKKCPFFTPIQDNYTSSIQLKIDLFPRDTQEHFPQKNSVWIFWGYCPRYLVRISFNLINQRVPALIYWPEDSELKL</sequence>
<dbReference type="STRING" id="1618566.UR35_C0006G0008"/>
<evidence type="ECO:0000313" key="2">
    <source>
        <dbReference type="Proteomes" id="UP000034778"/>
    </source>
</evidence>
<comment type="caution">
    <text evidence="1">The sequence shown here is derived from an EMBL/GenBank/DDBJ whole genome shotgun (WGS) entry which is preliminary data.</text>
</comment>
<gene>
    <name evidence="1" type="ORF">UR35_C0006G0008</name>
</gene>
<name>A0A0F9ZKM0_9BACT</name>
<accession>A0A0F9ZKM0</accession>
<protein>
    <submittedName>
        <fullName evidence="1">Uncharacterized protein</fullName>
    </submittedName>
</protein>
<dbReference type="EMBL" id="LBOW01000006">
    <property type="protein sequence ID" value="KKP44773.1"/>
    <property type="molecule type" value="Genomic_DNA"/>
</dbReference>
<proteinExistence type="predicted"/>
<reference evidence="1 2" key="1">
    <citation type="journal article" date="2015" name="Nature">
        <title>rRNA introns, odd ribosomes, and small enigmatic genomes across a large radiation of phyla.</title>
        <authorList>
            <person name="Brown C.T."/>
            <person name="Hug L.A."/>
            <person name="Thomas B.C."/>
            <person name="Sharon I."/>
            <person name="Castelle C.J."/>
            <person name="Singh A."/>
            <person name="Wilkins M.J."/>
            <person name="Williams K.H."/>
            <person name="Banfield J.F."/>
        </authorList>
    </citation>
    <scope>NUCLEOTIDE SEQUENCE [LARGE SCALE GENOMIC DNA]</scope>
</reference>
<organism evidence="1 2">
    <name type="scientific">Candidatus Woesebacteria bacterium GW2011_GWB1_33_22</name>
    <dbReference type="NCBI Taxonomy" id="1618566"/>
    <lineage>
        <taxon>Bacteria</taxon>
        <taxon>Candidatus Woeseibacteriota</taxon>
    </lineage>
</organism>